<keyword evidence="5" id="KW-0460">Magnesium</keyword>
<dbReference type="SFLD" id="SFLDS00005">
    <property type="entry name" value="Isoprenoid_Synthase_Type_I"/>
    <property type="match status" value="1"/>
</dbReference>
<name>A0A9D9EJ81_9BACT</name>
<sequence length="320" mass="35084">MEKHQMVEEYLGGLGYALRRPQGLYAPVDYVLQEGGKRLRPVLCLMACELFGGDEKAALPVAAGLEVFHNFTLLHDDIMDNADMRRGKPTVHKVWDSNTAILSGDAMLIEAYKLVSEAPAALLSEVTGIFSTTATGVCEGQQYDMDFERRDVVALSEYIEMIRLKTAVLLAGALKIGAVLAGASDEDCQRLYDYGINLGIAFQLRDDYLDTFGNPEVFGKKLGGDIACGKKNYLLTKAFEILPPHDMAELKKWMEIDGRDEEKIAAVTGIYRRNDIGKLCEDAVSEYCDKALSALSAVEGNVNSTGELAALVAKLQTRQV</sequence>
<dbReference type="GO" id="GO:0008299">
    <property type="term" value="P:isoprenoid biosynthetic process"/>
    <property type="evidence" value="ECO:0007669"/>
    <property type="project" value="UniProtKB-KW"/>
</dbReference>
<dbReference type="SFLD" id="SFLDG01017">
    <property type="entry name" value="Polyprenyl_Transferase_Like"/>
    <property type="match status" value="1"/>
</dbReference>
<evidence type="ECO:0000256" key="7">
    <source>
        <dbReference type="RuleBase" id="RU004466"/>
    </source>
</evidence>
<protein>
    <submittedName>
        <fullName evidence="8">Polyprenyl synthetase family protein</fullName>
    </submittedName>
</protein>
<keyword evidence="3 7" id="KW-0808">Transferase</keyword>
<dbReference type="GO" id="GO:0046872">
    <property type="term" value="F:metal ion binding"/>
    <property type="evidence" value="ECO:0007669"/>
    <property type="project" value="UniProtKB-KW"/>
</dbReference>
<dbReference type="PROSITE" id="PS00444">
    <property type="entry name" value="POLYPRENYL_SYNTHASE_2"/>
    <property type="match status" value="1"/>
</dbReference>
<reference evidence="8" key="2">
    <citation type="journal article" date="2021" name="PeerJ">
        <title>Extensive microbial diversity within the chicken gut microbiome revealed by metagenomics and culture.</title>
        <authorList>
            <person name="Gilroy R."/>
            <person name="Ravi A."/>
            <person name="Getino M."/>
            <person name="Pursley I."/>
            <person name="Horton D.L."/>
            <person name="Alikhan N.F."/>
            <person name="Baker D."/>
            <person name="Gharbi K."/>
            <person name="Hall N."/>
            <person name="Watson M."/>
            <person name="Adriaenssens E.M."/>
            <person name="Foster-Nyarko E."/>
            <person name="Jarju S."/>
            <person name="Secka A."/>
            <person name="Antonio M."/>
            <person name="Oren A."/>
            <person name="Chaudhuri R.R."/>
            <person name="La Ragione R."/>
            <person name="Hildebrand F."/>
            <person name="Pallen M.J."/>
        </authorList>
    </citation>
    <scope>NUCLEOTIDE SEQUENCE</scope>
    <source>
        <strain evidence="8">D3-1215</strain>
    </source>
</reference>
<dbReference type="GO" id="GO:0004659">
    <property type="term" value="F:prenyltransferase activity"/>
    <property type="evidence" value="ECO:0007669"/>
    <property type="project" value="InterPro"/>
</dbReference>
<dbReference type="Gene3D" id="1.10.600.10">
    <property type="entry name" value="Farnesyl Diphosphate Synthase"/>
    <property type="match status" value="1"/>
</dbReference>
<dbReference type="PANTHER" id="PTHR43281:SF1">
    <property type="entry name" value="FARNESYL DIPHOSPHATE SYNTHASE"/>
    <property type="match status" value="1"/>
</dbReference>
<dbReference type="InterPro" id="IPR000092">
    <property type="entry name" value="Polyprenyl_synt"/>
</dbReference>
<keyword evidence="4" id="KW-0479">Metal-binding</keyword>
<gene>
    <name evidence="8" type="ORF">IAC32_00180</name>
</gene>
<dbReference type="Pfam" id="PF00348">
    <property type="entry name" value="polyprenyl_synt"/>
    <property type="match status" value="1"/>
</dbReference>
<evidence type="ECO:0000313" key="8">
    <source>
        <dbReference type="EMBL" id="MBO8446154.1"/>
    </source>
</evidence>
<accession>A0A9D9EJ81</accession>
<evidence type="ECO:0000313" key="9">
    <source>
        <dbReference type="Proteomes" id="UP000823637"/>
    </source>
</evidence>
<dbReference type="EMBL" id="JADIMR010000003">
    <property type="protein sequence ID" value="MBO8446154.1"/>
    <property type="molecule type" value="Genomic_DNA"/>
</dbReference>
<dbReference type="InterPro" id="IPR008949">
    <property type="entry name" value="Isoprenoid_synthase_dom_sf"/>
</dbReference>
<evidence type="ECO:0000256" key="4">
    <source>
        <dbReference type="ARBA" id="ARBA00022723"/>
    </source>
</evidence>
<evidence type="ECO:0000256" key="3">
    <source>
        <dbReference type="ARBA" id="ARBA00022679"/>
    </source>
</evidence>
<dbReference type="InterPro" id="IPR033749">
    <property type="entry name" value="Polyprenyl_synt_CS"/>
</dbReference>
<organism evidence="8 9">
    <name type="scientific">Candidatus Enterocola intestinipullorum</name>
    <dbReference type="NCBI Taxonomy" id="2840783"/>
    <lineage>
        <taxon>Bacteria</taxon>
        <taxon>Pseudomonadati</taxon>
        <taxon>Bacteroidota</taxon>
        <taxon>Bacteroidia</taxon>
        <taxon>Bacteroidales</taxon>
        <taxon>Candidatus Enterocola</taxon>
    </lineage>
</organism>
<reference evidence="8" key="1">
    <citation type="submission" date="2020-10" db="EMBL/GenBank/DDBJ databases">
        <authorList>
            <person name="Gilroy R."/>
        </authorList>
    </citation>
    <scope>NUCLEOTIDE SEQUENCE</scope>
    <source>
        <strain evidence="8">D3-1215</strain>
    </source>
</reference>
<keyword evidence="6" id="KW-0414">Isoprene biosynthesis</keyword>
<evidence type="ECO:0000256" key="2">
    <source>
        <dbReference type="ARBA" id="ARBA00006706"/>
    </source>
</evidence>
<evidence type="ECO:0000256" key="5">
    <source>
        <dbReference type="ARBA" id="ARBA00022842"/>
    </source>
</evidence>
<comment type="similarity">
    <text evidence="2 7">Belongs to the FPP/GGPP synthase family.</text>
</comment>
<proteinExistence type="inferred from homology"/>
<dbReference type="PROSITE" id="PS00723">
    <property type="entry name" value="POLYPRENYL_SYNTHASE_1"/>
    <property type="match status" value="1"/>
</dbReference>
<evidence type="ECO:0000256" key="1">
    <source>
        <dbReference type="ARBA" id="ARBA00001946"/>
    </source>
</evidence>
<evidence type="ECO:0000256" key="6">
    <source>
        <dbReference type="ARBA" id="ARBA00023229"/>
    </source>
</evidence>
<dbReference type="PANTHER" id="PTHR43281">
    <property type="entry name" value="FARNESYL DIPHOSPHATE SYNTHASE"/>
    <property type="match status" value="1"/>
</dbReference>
<comment type="cofactor">
    <cofactor evidence="1">
        <name>Mg(2+)</name>
        <dbReference type="ChEBI" id="CHEBI:18420"/>
    </cofactor>
</comment>
<dbReference type="Proteomes" id="UP000823637">
    <property type="component" value="Unassembled WGS sequence"/>
</dbReference>
<dbReference type="AlphaFoldDB" id="A0A9D9EJ81"/>
<dbReference type="SUPFAM" id="SSF48576">
    <property type="entry name" value="Terpenoid synthases"/>
    <property type="match status" value="1"/>
</dbReference>
<dbReference type="CDD" id="cd00685">
    <property type="entry name" value="Trans_IPPS_HT"/>
    <property type="match status" value="1"/>
</dbReference>
<comment type="caution">
    <text evidence="8">The sequence shown here is derived from an EMBL/GenBank/DDBJ whole genome shotgun (WGS) entry which is preliminary data.</text>
</comment>